<dbReference type="GO" id="GO:0005730">
    <property type="term" value="C:nucleolus"/>
    <property type="evidence" value="ECO:0007669"/>
    <property type="project" value="TreeGrafter"/>
</dbReference>
<feature type="region of interest" description="Disordered" evidence="16">
    <location>
        <begin position="1"/>
        <end position="45"/>
    </location>
</feature>
<organism evidence="20 21">
    <name type="scientific">Salinomyces thailandicus</name>
    <dbReference type="NCBI Taxonomy" id="706561"/>
    <lineage>
        <taxon>Eukaryota</taxon>
        <taxon>Fungi</taxon>
        <taxon>Dikarya</taxon>
        <taxon>Ascomycota</taxon>
        <taxon>Pezizomycotina</taxon>
        <taxon>Dothideomycetes</taxon>
        <taxon>Dothideomycetidae</taxon>
        <taxon>Mycosphaerellales</taxon>
        <taxon>Teratosphaeriaceae</taxon>
        <taxon>Salinomyces</taxon>
    </lineage>
</organism>
<dbReference type="GO" id="GO:0016779">
    <property type="term" value="F:nucleotidyltransferase activity"/>
    <property type="evidence" value="ECO:0007669"/>
    <property type="project" value="UniProtKB-KW"/>
</dbReference>
<dbReference type="InterPro" id="IPR012317">
    <property type="entry name" value="Poly(ADP-ribose)pol_cat_dom"/>
</dbReference>
<dbReference type="PROSITE" id="PS51977">
    <property type="entry name" value="WGR"/>
    <property type="match status" value="1"/>
</dbReference>
<dbReference type="InterPro" id="IPR050800">
    <property type="entry name" value="ARTD/PARP"/>
</dbReference>
<feature type="region of interest" description="Disordered" evidence="16">
    <location>
        <begin position="170"/>
        <end position="200"/>
    </location>
</feature>
<dbReference type="InterPro" id="IPR008893">
    <property type="entry name" value="WGR_domain"/>
</dbReference>
<sequence>MAPKKKRAASPTSQAPAPKVQRKKGKAELAAEQADPSAAVESSNKLADVNDSKRLNIPVDELCPLANYRVWIDHDDGVIYDASLNQTAAGKNANKFYRIQLLESPKGDYKTFTRWGRVGERGQSATLGSGSLEDAMKNFEKKFKEKAGLTWADRLNDPKPGKYAFVERSYLPDSEDDEPQAKEGAAASERRNRSVSPPKCTLAPPVKSLMELIFNESYFDAAMVNLNYDLNKLPLGKLSKSTITRGFQALKTLSECLNNPSRAGECEQYSDLYYSLIPHAFGRNRPPVIRSTDLLKREIELLENLSDLKAADDILKAEDEDGAEQIHQLDFRFRSLGLQEMTALTPDSKEYSEINQYLTKTCGETHTHVSYQVQDIFRIERQGELDQFENSCFSKISSDRRLLWHGSRATNYGGILSQGLRIAPPEAPVSGYMFGKGVYLADMSSKSANYCVPYISNGEGLLLLCEAELGDPMQVLTEADYDAGEKAKAKGLWSTHGVGMTAPKGWKDASAIHPSLAGVRMPDTEEPPEDVDGSAYLLYNEYICYDVAQIRLRYMLRVRM</sequence>
<keyword evidence="8" id="KW-0863">Zinc-finger</keyword>
<accession>A0A4U0UBM6</accession>
<keyword evidence="5" id="KW-0479">Metal-binding</keyword>
<dbReference type="CDD" id="cd07997">
    <property type="entry name" value="WGR_PARP"/>
    <property type="match status" value="1"/>
</dbReference>
<comment type="subcellular location">
    <subcellularLocation>
        <location evidence="1">Nucleus</location>
    </subcellularLocation>
</comment>
<dbReference type="SUPFAM" id="SSF56399">
    <property type="entry name" value="ADP-ribosylation"/>
    <property type="match status" value="1"/>
</dbReference>
<dbReference type="SMART" id="SM00773">
    <property type="entry name" value="WGR"/>
    <property type="match status" value="1"/>
</dbReference>
<reference evidence="20 21" key="1">
    <citation type="submission" date="2017-03" db="EMBL/GenBank/DDBJ databases">
        <title>Genomes of endolithic fungi from Antarctica.</title>
        <authorList>
            <person name="Coleine C."/>
            <person name="Masonjones S."/>
            <person name="Stajich J.E."/>
        </authorList>
    </citation>
    <scope>NUCLEOTIDE SEQUENCE [LARGE SCALE GENOMIC DNA]</scope>
    <source>
        <strain evidence="20 21">CCFEE 6315</strain>
    </source>
</reference>
<evidence type="ECO:0000256" key="6">
    <source>
        <dbReference type="ARBA" id="ARBA00022737"/>
    </source>
</evidence>
<dbReference type="EMBL" id="NAJL01000004">
    <property type="protein sequence ID" value="TKA32768.1"/>
    <property type="molecule type" value="Genomic_DNA"/>
</dbReference>
<evidence type="ECO:0000256" key="13">
    <source>
        <dbReference type="ARBA" id="ARBA00024347"/>
    </source>
</evidence>
<dbReference type="InterPro" id="IPR004102">
    <property type="entry name" value="Poly(ADP-ribose)pol_reg_dom"/>
</dbReference>
<feature type="domain" description="WGR" evidence="19">
    <location>
        <begin position="67"/>
        <end position="163"/>
    </location>
</feature>
<dbReference type="Pfam" id="PF05406">
    <property type="entry name" value="WGR"/>
    <property type="match status" value="1"/>
</dbReference>
<dbReference type="PROSITE" id="PS51060">
    <property type="entry name" value="PARP_ALPHA_HD"/>
    <property type="match status" value="1"/>
</dbReference>
<dbReference type="OrthoDB" id="2017365at2759"/>
<proteinExistence type="inferred from homology"/>
<evidence type="ECO:0000256" key="1">
    <source>
        <dbReference type="ARBA" id="ARBA00004123"/>
    </source>
</evidence>
<evidence type="ECO:0000256" key="16">
    <source>
        <dbReference type="SAM" id="MobiDB-lite"/>
    </source>
</evidence>
<evidence type="ECO:0000256" key="12">
    <source>
        <dbReference type="ARBA" id="ARBA00023242"/>
    </source>
</evidence>
<dbReference type="GO" id="GO:1990404">
    <property type="term" value="F:NAD+-protein mono-ADP-ribosyltransferase activity"/>
    <property type="evidence" value="ECO:0007669"/>
    <property type="project" value="TreeGrafter"/>
</dbReference>
<keyword evidence="6" id="KW-0677">Repeat</keyword>
<dbReference type="PROSITE" id="PS51059">
    <property type="entry name" value="PARP_CATALYTIC"/>
    <property type="match status" value="1"/>
</dbReference>
<evidence type="ECO:0000256" key="4">
    <source>
        <dbReference type="ARBA" id="ARBA00022695"/>
    </source>
</evidence>
<dbReference type="Gene3D" id="1.20.142.10">
    <property type="entry name" value="Poly(ADP-ribose) polymerase, regulatory domain"/>
    <property type="match status" value="1"/>
</dbReference>
<dbReference type="Proteomes" id="UP000308549">
    <property type="component" value="Unassembled WGS sequence"/>
</dbReference>
<evidence type="ECO:0000259" key="19">
    <source>
        <dbReference type="PROSITE" id="PS51977"/>
    </source>
</evidence>
<keyword evidence="7" id="KW-0013">ADP-ribosylation</keyword>
<comment type="similarity">
    <text evidence="13">Belongs to the ARTD/PARP family.</text>
</comment>
<evidence type="ECO:0000259" key="18">
    <source>
        <dbReference type="PROSITE" id="PS51060"/>
    </source>
</evidence>
<evidence type="ECO:0000256" key="5">
    <source>
        <dbReference type="ARBA" id="ARBA00022723"/>
    </source>
</evidence>
<evidence type="ECO:0000256" key="14">
    <source>
        <dbReference type="ARBA" id="ARBA00033987"/>
    </source>
</evidence>
<dbReference type="Gene3D" id="3.90.228.10">
    <property type="match status" value="1"/>
</dbReference>
<evidence type="ECO:0000256" key="7">
    <source>
        <dbReference type="ARBA" id="ARBA00022765"/>
    </source>
</evidence>
<feature type="domain" description="PARP catalytic" evidence="17">
    <location>
        <begin position="327"/>
        <end position="560"/>
    </location>
</feature>
<keyword evidence="9" id="KW-0862">Zinc</keyword>
<name>A0A4U0UBM6_9PEZI</name>
<dbReference type="SUPFAM" id="SSF142921">
    <property type="entry name" value="WGR domain-like"/>
    <property type="match status" value="1"/>
</dbReference>
<evidence type="ECO:0000256" key="2">
    <source>
        <dbReference type="ARBA" id="ARBA00022676"/>
    </source>
</evidence>
<dbReference type="Gene3D" id="2.20.140.10">
    <property type="entry name" value="WGR domain"/>
    <property type="match status" value="1"/>
</dbReference>
<protein>
    <recommendedName>
        <fullName evidence="15">Poly [ADP-ribose] polymerase</fullName>
        <shortName evidence="15">PARP</shortName>
        <ecNumber evidence="15">2.4.2.-</ecNumber>
    </recommendedName>
</protein>
<dbReference type="Pfam" id="PF02877">
    <property type="entry name" value="PARP_reg"/>
    <property type="match status" value="1"/>
</dbReference>
<evidence type="ECO:0000256" key="11">
    <source>
        <dbReference type="ARBA" id="ARBA00023125"/>
    </source>
</evidence>
<dbReference type="EC" id="2.4.2.-" evidence="15"/>
<dbReference type="GO" id="GO:0008270">
    <property type="term" value="F:zinc ion binding"/>
    <property type="evidence" value="ECO:0007669"/>
    <property type="project" value="UniProtKB-KW"/>
</dbReference>
<keyword evidence="10 15" id="KW-0520">NAD</keyword>
<comment type="caution">
    <text evidence="20">The sequence shown here is derived from an EMBL/GenBank/DDBJ whole genome shotgun (WGS) entry which is preliminary data.</text>
</comment>
<evidence type="ECO:0000256" key="9">
    <source>
        <dbReference type="ARBA" id="ARBA00022833"/>
    </source>
</evidence>
<keyword evidence="11" id="KW-0238">DNA-binding</keyword>
<evidence type="ECO:0000313" key="20">
    <source>
        <dbReference type="EMBL" id="TKA32768.1"/>
    </source>
</evidence>
<dbReference type="PANTHER" id="PTHR10459:SF60">
    <property type="entry name" value="POLY [ADP-RIBOSE] POLYMERASE 2"/>
    <property type="match status" value="1"/>
</dbReference>
<evidence type="ECO:0000256" key="8">
    <source>
        <dbReference type="ARBA" id="ARBA00022771"/>
    </source>
</evidence>
<keyword evidence="21" id="KW-1185">Reference proteome</keyword>
<dbReference type="SUPFAM" id="SSF47587">
    <property type="entry name" value="Domain of poly(ADP-ribose) polymerase"/>
    <property type="match status" value="1"/>
</dbReference>
<dbReference type="AlphaFoldDB" id="A0A4U0UBM6"/>
<dbReference type="CDD" id="cd01437">
    <property type="entry name" value="parp_like"/>
    <property type="match status" value="1"/>
</dbReference>
<comment type="catalytic activity">
    <reaction evidence="14">
        <text>NAD(+) + (ADP-D-ribosyl)n-acceptor = nicotinamide + (ADP-D-ribosyl)n+1-acceptor + H(+).</text>
        <dbReference type="EC" id="2.4.2.30"/>
    </reaction>
</comment>
<dbReference type="InterPro" id="IPR036930">
    <property type="entry name" value="WGR_dom_sf"/>
</dbReference>
<dbReference type="GO" id="GO:0003677">
    <property type="term" value="F:DNA binding"/>
    <property type="evidence" value="ECO:0007669"/>
    <property type="project" value="UniProtKB-KW"/>
</dbReference>
<dbReference type="InterPro" id="IPR036616">
    <property type="entry name" value="Poly(ADP-ribose)pol_reg_dom_sf"/>
</dbReference>
<dbReference type="Pfam" id="PF00644">
    <property type="entry name" value="PARP"/>
    <property type="match status" value="1"/>
</dbReference>
<gene>
    <name evidence="20" type="ORF">B0A50_00993</name>
</gene>
<dbReference type="FunFam" id="2.20.140.10:FF:000001">
    <property type="entry name" value="Poly [ADP-ribose] polymerase"/>
    <property type="match status" value="1"/>
</dbReference>
<dbReference type="GO" id="GO:0070212">
    <property type="term" value="P:protein poly-ADP-ribosylation"/>
    <property type="evidence" value="ECO:0007669"/>
    <property type="project" value="TreeGrafter"/>
</dbReference>
<dbReference type="FunFam" id="3.90.228.10:FF:000002">
    <property type="entry name" value="Poly [ADP-ribose] polymerase"/>
    <property type="match status" value="1"/>
</dbReference>
<keyword evidence="3 15" id="KW-0808">Transferase</keyword>
<keyword evidence="12" id="KW-0539">Nucleus</keyword>
<dbReference type="FunFam" id="1.20.142.10:FF:000002">
    <property type="entry name" value="Poly [ADP-ribose] polymerase"/>
    <property type="match status" value="1"/>
</dbReference>
<dbReference type="GO" id="GO:0003950">
    <property type="term" value="F:NAD+ poly-ADP-ribosyltransferase activity"/>
    <property type="evidence" value="ECO:0007669"/>
    <property type="project" value="UniProtKB-UniRule"/>
</dbReference>
<evidence type="ECO:0000256" key="10">
    <source>
        <dbReference type="ARBA" id="ARBA00023027"/>
    </source>
</evidence>
<feature type="domain" description="PARP alpha-helical" evidence="18">
    <location>
        <begin position="199"/>
        <end position="316"/>
    </location>
</feature>
<dbReference type="GO" id="GO:0006302">
    <property type="term" value="P:double-strand break repair"/>
    <property type="evidence" value="ECO:0007669"/>
    <property type="project" value="TreeGrafter"/>
</dbReference>
<evidence type="ECO:0000256" key="15">
    <source>
        <dbReference type="RuleBase" id="RU362114"/>
    </source>
</evidence>
<evidence type="ECO:0000313" key="21">
    <source>
        <dbReference type="Proteomes" id="UP000308549"/>
    </source>
</evidence>
<keyword evidence="4" id="KW-0548">Nucleotidyltransferase</keyword>
<dbReference type="PANTHER" id="PTHR10459">
    <property type="entry name" value="DNA LIGASE"/>
    <property type="match status" value="1"/>
</dbReference>
<evidence type="ECO:0000259" key="17">
    <source>
        <dbReference type="PROSITE" id="PS51059"/>
    </source>
</evidence>
<evidence type="ECO:0000256" key="3">
    <source>
        <dbReference type="ARBA" id="ARBA00022679"/>
    </source>
</evidence>
<keyword evidence="2 15" id="KW-0328">Glycosyltransferase</keyword>